<dbReference type="InterPro" id="IPR000504">
    <property type="entry name" value="RRM_dom"/>
</dbReference>
<evidence type="ECO:0000256" key="6">
    <source>
        <dbReference type="ARBA" id="ARBA00022884"/>
    </source>
</evidence>
<feature type="domain" description="RRM" evidence="10">
    <location>
        <begin position="361"/>
        <end position="439"/>
    </location>
</feature>
<keyword evidence="6 9" id="KW-0694">RNA-binding</keyword>
<evidence type="ECO:0000313" key="11">
    <source>
        <dbReference type="Proteomes" id="UP000504603"/>
    </source>
</evidence>
<dbReference type="FunFam" id="3.30.70.330:FF:000225">
    <property type="entry name" value="U2 snRNP auxiliary factor large subunit"/>
    <property type="match status" value="1"/>
</dbReference>
<dbReference type="FunFam" id="3.30.70.330:FF:000111">
    <property type="entry name" value="U2 snRNP auxiliary factor large subunit"/>
    <property type="match status" value="1"/>
</dbReference>
<dbReference type="InterPro" id="IPR035979">
    <property type="entry name" value="RBD_domain_sf"/>
</dbReference>
<keyword evidence="3" id="KW-0507">mRNA processing</keyword>
<accession>A0A6J1DA40</accession>
<dbReference type="Gene3D" id="3.30.70.330">
    <property type="match status" value="3"/>
</dbReference>
<keyword evidence="11" id="KW-1185">Reference proteome</keyword>
<dbReference type="GeneID" id="111018596"/>
<proteinExistence type="inferred from homology"/>
<dbReference type="CDD" id="cd12231">
    <property type="entry name" value="RRM2_U2AF65"/>
    <property type="match status" value="1"/>
</dbReference>
<dbReference type="InterPro" id="IPR003954">
    <property type="entry name" value="RRM_euk-type"/>
</dbReference>
<keyword evidence="7" id="KW-0508">mRNA splicing</keyword>
<dbReference type="InterPro" id="IPR006529">
    <property type="entry name" value="U2AF_lg"/>
</dbReference>
<dbReference type="SUPFAM" id="SSF54928">
    <property type="entry name" value="RNA-binding domain, RBD"/>
    <property type="match status" value="2"/>
</dbReference>
<evidence type="ECO:0000256" key="1">
    <source>
        <dbReference type="ARBA" id="ARBA00004123"/>
    </source>
</evidence>
<dbReference type="CDD" id="cd12230">
    <property type="entry name" value="RRM1_U2AF65"/>
    <property type="match status" value="1"/>
</dbReference>
<evidence type="ECO:0000256" key="2">
    <source>
        <dbReference type="ARBA" id="ARBA00010269"/>
    </source>
</evidence>
<feature type="domain" description="RRM" evidence="10">
    <location>
        <begin position="502"/>
        <end position="593"/>
    </location>
</feature>
<dbReference type="PANTHER" id="PTHR23139">
    <property type="entry name" value="RNA-BINDING PROTEIN"/>
    <property type="match status" value="1"/>
</dbReference>
<dbReference type="GO" id="GO:0006397">
    <property type="term" value="P:mRNA processing"/>
    <property type="evidence" value="ECO:0007669"/>
    <property type="project" value="UniProtKB-KW"/>
</dbReference>
<dbReference type="SMART" id="SM00360">
    <property type="entry name" value="RRM"/>
    <property type="match status" value="3"/>
</dbReference>
<evidence type="ECO:0000256" key="5">
    <source>
        <dbReference type="ARBA" id="ARBA00022737"/>
    </source>
</evidence>
<evidence type="ECO:0000256" key="3">
    <source>
        <dbReference type="ARBA" id="ARBA00022664"/>
    </source>
</evidence>
<feature type="domain" description="RRM" evidence="10">
    <location>
        <begin position="241"/>
        <end position="324"/>
    </location>
</feature>
<dbReference type="InterPro" id="IPR012677">
    <property type="entry name" value="Nucleotide-bd_a/b_plait_sf"/>
</dbReference>
<sequence length="602" mass="65102">MVLEIMKESLQKVGIKKEKRGVIGRRTGREIGVEVEKGIGRKVRMGKGTGRRIGIGIVRRTVIGIVTVITETVTGIEVREGREAEVEMMMITTGVGTLIGGEIMIKTEKTDIDVDLVLAQREYLSIGQGHLLHHGQDHDPKAKELVVLTWLLPLLQYCLVQLLLQTMLGYLPLCADNGRELTSVAFICKKDQCTAGQMPGATPAIPGMFPTMFPLATGQPFGALPVMPVQAMTQQATRHARRVYVGGLPPTANEQSVATFFSQVMAAIGGNTAGPGDAVVNVYINHEKKFAFVEMRSVEEASNAMALDGIIFEGAPVKVRRPSDYNPSLAATLGPSQPNPNLNLAAVGLTPGSAGGLEGPDRIFVGGLPYYFTEAQVRELLESFGPLRGFDLVKDRETGNSKGYAFCVYQDLSVTDIACAALNGIKMGDKTLTVRRANQGANQPKPEQESVLLHAQQQIALQLILDPSRLESFDSLAFRREGAFSSPGPEKLMLQPGAVSTKVLCLTQVVSPEELINDEDYEDIMEDMRGEGGKFGTLVNVVIPRPRPNDMAPGVGKVFLEYADIDSATKARAGLNGRKFGGNQVVAVFYPENKFAQGEYDA</sequence>
<evidence type="ECO:0000256" key="7">
    <source>
        <dbReference type="ARBA" id="ARBA00023187"/>
    </source>
</evidence>
<dbReference type="PROSITE" id="PS50102">
    <property type="entry name" value="RRM"/>
    <property type="match status" value="3"/>
</dbReference>
<keyword evidence="5" id="KW-0677">Repeat</keyword>
<evidence type="ECO:0000256" key="4">
    <source>
        <dbReference type="ARBA" id="ARBA00022728"/>
    </source>
</evidence>
<dbReference type="GO" id="GO:0008380">
    <property type="term" value="P:RNA splicing"/>
    <property type="evidence" value="ECO:0007669"/>
    <property type="project" value="UniProtKB-KW"/>
</dbReference>
<dbReference type="CDD" id="cd12232">
    <property type="entry name" value="RRM3_U2AF65"/>
    <property type="match status" value="1"/>
</dbReference>
<comment type="subcellular location">
    <subcellularLocation>
        <location evidence="1">Nucleus</location>
    </subcellularLocation>
</comment>
<dbReference type="FunFam" id="3.30.70.330:FF:000057">
    <property type="entry name" value="U2 snRNP auxiliary factor large subunit"/>
    <property type="match status" value="1"/>
</dbReference>
<organism evidence="11 12">
    <name type="scientific">Momordica charantia</name>
    <name type="common">Bitter gourd</name>
    <name type="synonym">Balsam pear</name>
    <dbReference type="NCBI Taxonomy" id="3673"/>
    <lineage>
        <taxon>Eukaryota</taxon>
        <taxon>Viridiplantae</taxon>
        <taxon>Streptophyta</taxon>
        <taxon>Embryophyta</taxon>
        <taxon>Tracheophyta</taxon>
        <taxon>Spermatophyta</taxon>
        <taxon>Magnoliopsida</taxon>
        <taxon>eudicotyledons</taxon>
        <taxon>Gunneridae</taxon>
        <taxon>Pentapetalae</taxon>
        <taxon>rosids</taxon>
        <taxon>fabids</taxon>
        <taxon>Cucurbitales</taxon>
        <taxon>Cucurbitaceae</taxon>
        <taxon>Momordiceae</taxon>
        <taxon>Momordica</taxon>
    </lineage>
</organism>
<evidence type="ECO:0000259" key="10">
    <source>
        <dbReference type="PROSITE" id="PS50102"/>
    </source>
</evidence>
<evidence type="ECO:0000313" key="12">
    <source>
        <dbReference type="RefSeq" id="XP_022150454.1"/>
    </source>
</evidence>
<name>A0A6J1DA40_MOMCH</name>
<protein>
    <submittedName>
        <fullName evidence="12">Splicing factor U2af large subunit A-like isoform X8</fullName>
    </submittedName>
</protein>
<dbReference type="Pfam" id="PF00076">
    <property type="entry name" value="RRM_1"/>
    <property type="match status" value="2"/>
</dbReference>
<comment type="similarity">
    <text evidence="2">Belongs to the splicing factor SR family.</text>
</comment>
<dbReference type="GO" id="GO:0003723">
    <property type="term" value="F:RNA binding"/>
    <property type="evidence" value="ECO:0007669"/>
    <property type="project" value="UniProtKB-UniRule"/>
</dbReference>
<dbReference type="NCBIfam" id="TIGR01642">
    <property type="entry name" value="U2AF_lg"/>
    <property type="match status" value="1"/>
</dbReference>
<dbReference type="AlphaFoldDB" id="A0A6J1DA40"/>
<dbReference type="SMART" id="SM00361">
    <property type="entry name" value="RRM_1"/>
    <property type="match status" value="2"/>
</dbReference>
<keyword evidence="4" id="KW-0747">Spliceosome</keyword>
<evidence type="ECO:0000256" key="9">
    <source>
        <dbReference type="PROSITE-ProRule" id="PRU00176"/>
    </source>
</evidence>
<dbReference type="Proteomes" id="UP000504603">
    <property type="component" value="Unplaced"/>
</dbReference>
<keyword evidence="8" id="KW-0539">Nucleus</keyword>
<gene>
    <name evidence="12" type="primary">LOC111018596</name>
</gene>
<dbReference type="GO" id="GO:0005681">
    <property type="term" value="C:spliceosomal complex"/>
    <property type="evidence" value="ECO:0007669"/>
    <property type="project" value="UniProtKB-KW"/>
</dbReference>
<reference evidence="12" key="1">
    <citation type="submission" date="2025-08" db="UniProtKB">
        <authorList>
            <consortium name="RefSeq"/>
        </authorList>
    </citation>
    <scope>IDENTIFICATION</scope>
    <source>
        <strain evidence="12">OHB3-1</strain>
    </source>
</reference>
<evidence type="ECO:0000256" key="8">
    <source>
        <dbReference type="ARBA" id="ARBA00023242"/>
    </source>
</evidence>
<dbReference type="RefSeq" id="XP_022150454.1">
    <property type="nucleotide sequence ID" value="XM_022294762.1"/>
</dbReference>